<dbReference type="PATRIC" id="fig|981333.9.peg.2213"/>
<organism evidence="3 4">
    <name type="scientific">Acinetobacter parvus DSM 16617 = CIP 108168</name>
    <dbReference type="NCBI Taxonomy" id="981333"/>
    <lineage>
        <taxon>Bacteria</taxon>
        <taxon>Pseudomonadati</taxon>
        <taxon>Pseudomonadota</taxon>
        <taxon>Gammaproteobacteria</taxon>
        <taxon>Moraxellales</taxon>
        <taxon>Moraxellaceae</taxon>
        <taxon>Acinetobacter</taxon>
    </lineage>
</organism>
<dbReference type="EMBL" id="APOM01000052">
    <property type="protein sequence ID" value="ENU35506.1"/>
    <property type="molecule type" value="Genomic_DNA"/>
</dbReference>
<gene>
    <name evidence="3" type="ORF">F988_02152</name>
</gene>
<feature type="chain" id="PRO_5004130418" description="DUF6160 domain-containing protein" evidence="1">
    <location>
        <begin position="24"/>
        <end position="788"/>
    </location>
</feature>
<dbReference type="AlphaFoldDB" id="N8Q9S7"/>
<keyword evidence="4" id="KW-1185">Reference proteome</keyword>
<feature type="domain" description="DUF6160" evidence="2">
    <location>
        <begin position="12"/>
        <end position="71"/>
    </location>
</feature>
<dbReference type="RefSeq" id="WP_004682922.1">
    <property type="nucleotide sequence ID" value="NZ_AIEB01000007.1"/>
</dbReference>
<evidence type="ECO:0000259" key="2">
    <source>
        <dbReference type="Pfam" id="PF19657"/>
    </source>
</evidence>
<dbReference type="HOGENOM" id="CLU_023722_0_0_6"/>
<keyword evidence="1" id="KW-0732">Signal</keyword>
<reference evidence="3 4" key="1">
    <citation type="submission" date="2013-02" db="EMBL/GenBank/DDBJ databases">
        <title>The Genome Sequence of Acinetobacter parvus CIP 108168.</title>
        <authorList>
            <consortium name="The Broad Institute Genome Sequencing Platform"/>
            <consortium name="The Broad Institute Genome Sequencing Center for Infectious Disease"/>
            <person name="Cerqueira G."/>
            <person name="Feldgarden M."/>
            <person name="Courvalin P."/>
            <person name="Perichon B."/>
            <person name="Grillot-Courvalin C."/>
            <person name="Clermont D."/>
            <person name="Rocha E."/>
            <person name="Yoon E.-J."/>
            <person name="Nemec A."/>
            <person name="Walker B."/>
            <person name="Young S.K."/>
            <person name="Zeng Q."/>
            <person name="Gargeya S."/>
            <person name="Fitzgerald M."/>
            <person name="Haas B."/>
            <person name="Abouelleil A."/>
            <person name="Alvarado L."/>
            <person name="Arachchi H.M."/>
            <person name="Berlin A.M."/>
            <person name="Chapman S.B."/>
            <person name="Dewar J."/>
            <person name="Goldberg J."/>
            <person name="Griggs A."/>
            <person name="Gujja S."/>
            <person name="Hansen M."/>
            <person name="Howarth C."/>
            <person name="Imamovic A."/>
            <person name="Larimer J."/>
            <person name="McCowan C."/>
            <person name="Murphy C."/>
            <person name="Neiman D."/>
            <person name="Pearson M."/>
            <person name="Priest M."/>
            <person name="Roberts A."/>
            <person name="Saif S."/>
            <person name="Shea T."/>
            <person name="Sisk P."/>
            <person name="Sykes S."/>
            <person name="Wortman J."/>
            <person name="Nusbaum C."/>
            <person name="Birren B."/>
        </authorList>
    </citation>
    <scope>NUCLEOTIDE SEQUENCE [LARGE SCALE GENOMIC DNA]</scope>
    <source>
        <strain evidence="3 4">CIP 108168</strain>
    </source>
</reference>
<evidence type="ECO:0000313" key="3">
    <source>
        <dbReference type="EMBL" id="ENU35506.1"/>
    </source>
</evidence>
<accession>N8Q9S7</accession>
<sequence length="788" mass="83102">MKNNKNRQLPVFRLTALAMSLCAAQSSVYAMQALNEQDLRAVNAQDGIMLDTQYDSLNIDHLYWEDNVGGSNTPLRAYADGISITKNSPTDHIGTTFKINAGSDTGTGKAGVDLSIVSRYGTIAADAFKICDAAGNNCGQSPFGLTVQSTKDATLHFITQDGLFSSTSLSTAEISWVDVNIYLSNLENTAQPLSSTINQLILKGFNFNVKGQGYMYVDPIKGLVLSTEPGSGTGTSGYFDLNRVCTDAASCATDGLKAWNSKPGLNIDFVAKKNSGNINGKTTYNVDNTSGMIRVGASGRLKNASLTIRGTNGATDTNGAILGKAYSAADVASTANIMGSSGIAMRVKADFTNDGSNPTTLELGHGGDNAYALQFSNFSPLLIRKQNNGGAFNPDAAYFDSGNVYVNLANTKRLALPENSALNAAPFLAGKLTISDDYKQLVHSATGANPNAVVVATRGTDFQALSRHTEFIADQKIYNDGDTSNDPSSTQATTGTWGLGLPFYNLNSNLAIYGTTFTGKPYGSAAVENAQRLGFSLGMTTQGVSADGSKTTSILLIDGKKYSPTSFDATTKVRNADPAGDPINYYIGVRNIDMLLKGYGSIGMENGSLNLNIPDFMFAAAGQVAVGYLPGSQYKTSLGGTAKYAPIDGFLTTKDVLFGLRLRMAGSVDMTMVPGGTTAESNFISFDGNLNLTSGAVQIVEPVDGSIIGLDNITGKLGFSNQIKIHKDNVDFNTAFTINPNKDAAGVLRIKDFNLYPATGGVPGNAQRLGEMVFTGGKITSNFNITPH</sequence>
<name>N8Q9S7_9GAMM</name>
<comment type="caution">
    <text evidence="3">The sequence shown here is derived from an EMBL/GenBank/DDBJ whole genome shotgun (WGS) entry which is preliminary data.</text>
</comment>
<dbReference type="GeneID" id="99690483"/>
<proteinExistence type="predicted"/>
<dbReference type="Pfam" id="PF19657">
    <property type="entry name" value="DUF6160"/>
    <property type="match status" value="1"/>
</dbReference>
<feature type="signal peptide" evidence="1">
    <location>
        <begin position="1"/>
        <end position="23"/>
    </location>
</feature>
<dbReference type="InterPro" id="IPR046158">
    <property type="entry name" value="DUF6160"/>
</dbReference>
<evidence type="ECO:0000313" key="4">
    <source>
        <dbReference type="Proteomes" id="UP000023776"/>
    </source>
</evidence>
<dbReference type="Proteomes" id="UP000023776">
    <property type="component" value="Unassembled WGS sequence"/>
</dbReference>
<protein>
    <recommendedName>
        <fullName evidence="2">DUF6160 domain-containing protein</fullName>
    </recommendedName>
</protein>
<evidence type="ECO:0000256" key="1">
    <source>
        <dbReference type="SAM" id="SignalP"/>
    </source>
</evidence>